<proteinExistence type="predicted"/>
<dbReference type="KEGG" id="pter:C2L65_11980"/>
<dbReference type="AlphaFoldDB" id="A0A2I8EKX3"/>
<reference evidence="1 2" key="1">
    <citation type="submission" date="2018-01" db="EMBL/GenBank/DDBJ databases">
        <title>Species boundaries and ecological features among Paraburkholderia terrae DSMZ17804T, P. hospita DSMZ17164T and P. caribensis DSMZ13236T.</title>
        <authorList>
            <person name="Pratama A.A."/>
        </authorList>
    </citation>
    <scope>NUCLEOTIDE SEQUENCE [LARGE SCALE GENOMIC DNA]</scope>
    <source>
        <strain evidence="1 2">DSM 17804</strain>
    </source>
</reference>
<dbReference type="RefSeq" id="WP_042307473.1">
    <property type="nucleotide sequence ID" value="NZ_CP026111.1"/>
</dbReference>
<accession>A0A2I8EKX3</accession>
<evidence type="ECO:0000313" key="1">
    <source>
        <dbReference type="EMBL" id="AUT60243.1"/>
    </source>
</evidence>
<protein>
    <submittedName>
        <fullName evidence="1">Uncharacterized protein</fullName>
    </submittedName>
</protein>
<organism evidence="1 2">
    <name type="scientific">Paraburkholderia terrae</name>
    <dbReference type="NCBI Taxonomy" id="311230"/>
    <lineage>
        <taxon>Bacteria</taxon>
        <taxon>Pseudomonadati</taxon>
        <taxon>Pseudomonadota</taxon>
        <taxon>Betaproteobacteria</taxon>
        <taxon>Burkholderiales</taxon>
        <taxon>Burkholderiaceae</taxon>
        <taxon>Paraburkholderia</taxon>
    </lineage>
</organism>
<dbReference type="OrthoDB" id="9788640at2"/>
<sequence>MNLKLKLSRGCQNYPERRILGLKDCLVHDKDKPLVEFYYARCMGKEGFDPGGQFISRHYVGTMFERL</sequence>
<dbReference type="EMBL" id="CP026111">
    <property type="protein sequence ID" value="AUT60243.1"/>
    <property type="molecule type" value="Genomic_DNA"/>
</dbReference>
<name>A0A2I8EKX3_9BURK</name>
<dbReference type="Proteomes" id="UP000243502">
    <property type="component" value="Chromosome 1"/>
</dbReference>
<evidence type="ECO:0000313" key="2">
    <source>
        <dbReference type="Proteomes" id="UP000243502"/>
    </source>
</evidence>
<gene>
    <name evidence="1" type="ORF">C2L65_11980</name>
</gene>